<evidence type="ECO:0000256" key="2">
    <source>
        <dbReference type="ARBA" id="ARBA00022670"/>
    </source>
</evidence>
<feature type="region of interest" description="Disordered" evidence="9">
    <location>
        <begin position="674"/>
        <end position="705"/>
    </location>
</feature>
<evidence type="ECO:0000313" key="13">
    <source>
        <dbReference type="Proteomes" id="UP001596305"/>
    </source>
</evidence>
<dbReference type="SUPFAM" id="SSF56601">
    <property type="entry name" value="beta-lactamase/transpeptidase-like"/>
    <property type="match status" value="1"/>
</dbReference>
<comment type="catalytic activity">
    <reaction evidence="8">
        <text>[GlcNAc-(1-&gt;4)-Mur2Ac(oyl-L-Ala-gamma-D-Glu-L-Lys-D-Ala-D-Ala)](n)-di-trans,octa-cis-undecaprenyl diphosphate + beta-D-GlcNAc-(1-&gt;4)-Mur2Ac(oyl-L-Ala-gamma-D-Glu-L-Lys-D-Ala-D-Ala)-di-trans,octa-cis-undecaprenyl diphosphate = [GlcNAc-(1-&gt;4)-Mur2Ac(oyl-L-Ala-gamma-D-Glu-L-Lys-D-Ala-D-Ala)](n+1)-di-trans,octa-cis-undecaprenyl diphosphate + di-trans,octa-cis-undecaprenyl diphosphate + H(+)</text>
        <dbReference type="Rhea" id="RHEA:23708"/>
        <dbReference type="Rhea" id="RHEA-COMP:9602"/>
        <dbReference type="Rhea" id="RHEA-COMP:9603"/>
        <dbReference type="ChEBI" id="CHEBI:15378"/>
        <dbReference type="ChEBI" id="CHEBI:58405"/>
        <dbReference type="ChEBI" id="CHEBI:60033"/>
        <dbReference type="ChEBI" id="CHEBI:78435"/>
        <dbReference type="EC" id="2.4.99.28"/>
    </reaction>
</comment>
<evidence type="ECO:0000256" key="6">
    <source>
        <dbReference type="ARBA" id="ARBA00023268"/>
    </source>
</evidence>
<accession>A0ABW1XEN3</accession>
<evidence type="ECO:0000256" key="1">
    <source>
        <dbReference type="ARBA" id="ARBA00022645"/>
    </source>
</evidence>
<keyword evidence="3" id="KW-0328">Glycosyltransferase</keyword>
<keyword evidence="2" id="KW-0645">Protease</keyword>
<keyword evidence="5" id="KW-0378">Hydrolase</keyword>
<gene>
    <name evidence="12" type="ORF">ACFP71_17245</name>
</gene>
<evidence type="ECO:0000256" key="3">
    <source>
        <dbReference type="ARBA" id="ARBA00022676"/>
    </source>
</evidence>
<feature type="compositionally biased region" description="Low complexity" evidence="9">
    <location>
        <begin position="8"/>
        <end position="20"/>
    </location>
</feature>
<dbReference type="InterPro" id="IPR050396">
    <property type="entry name" value="Glycosyltr_51/Transpeptidase"/>
</dbReference>
<feature type="region of interest" description="Disordered" evidence="9">
    <location>
        <begin position="823"/>
        <end position="846"/>
    </location>
</feature>
<feature type="domain" description="PASTA" evidence="11">
    <location>
        <begin position="777"/>
        <end position="841"/>
    </location>
</feature>
<dbReference type="InterPro" id="IPR036950">
    <property type="entry name" value="PBP_transglycosylase"/>
</dbReference>
<evidence type="ECO:0000256" key="7">
    <source>
        <dbReference type="ARBA" id="ARBA00034000"/>
    </source>
</evidence>
<dbReference type="InterPro" id="IPR005543">
    <property type="entry name" value="PASTA_dom"/>
</dbReference>
<dbReference type="PANTHER" id="PTHR32282:SF34">
    <property type="entry name" value="PENICILLIN-BINDING PROTEIN 1A"/>
    <property type="match status" value="1"/>
</dbReference>
<evidence type="ECO:0000256" key="5">
    <source>
        <dbReference type="ARBA" id="ARBA00022801"/>
    </source>
</evidence>
<dbReference type="InterPro" id="IPR012338">
    <property type="entry name" value="Beta-lactam/transpept-like"/>
</dbReference>
<dbReference type="PROSITE" id="PS51178">
    <property type="entry name" value="PASTA"/>
    <property type="match status" value="2"/>
</dbReference>
<feature type="domain" description="PASTA" evidence="11">
    <location>
        <begin position="703"/>
        <end position="768"/>
    </location>
</feature>
<dbReference type="Gene3D" id="3.40.710.10">
    <property type="entry name" value="DD-peptidase/beta-lactamase superfamily"/>
    <property type="match status" value="1"/>
</dbReference>
<protein>
    <submittedName>
        <fullName evidence="12">Transglycosylase domain-containing protein</fullName>
    </submittedName>
</protein>
<name>A0ABW1XEN3_9CELL</name>
<keyword evidence="13" id="KW-1185">Reference proteome</keyword>
<feature type="transmembrane region" description="Helical" evidence="10">
    <location>
        <begin position="49"/>
        <end position="70"/>
    </location>
</feature>
<dbReference type="EMBL" id="JBHSTM010000011">
    <property type="protein sequence ID" value="MFC6426580.1"/>
    <property type="molecule type" value="Genomic_DNA"/>
</dbReference>
<comment type="catalytic activity">
    <reaction evidence="7">
        <text>Preferential cleavage: (Ac)2-L-Lys-D-Ala-|-D-Ala. Also transpeptidation of peptidyl-alanyl moieties that are N-acyl substituents of D-alanine.</text>
        <dbReference type="EC" id="3.4.16.4"/>
    </reaction>
</comment>
<dbReference type="RefSeq" id="WP_204806729.1">
    <property type="nucleotide sequence ID" value="NZ_BAAAIY010000007.1"/>
</dbReference>
<feature type="region of interest" description="Disordered" evidence="9">
    <location>
        <begin position="1"/>
        <end position="20"/>
    </location>
</feature>
<keyword evidence="4" id="KW-0808">Transferase</keyword>
<dbReference type="InterPro" id="IPR001460">
    <property type="entry name" value="PCN-bd_Tpept"/>
</dbReference>
<dbReference type="Proteomes" id="UP001596305">
    <property type="component" value="Unassembled WGS sequence"/>
</dbReference>
<dbReference type="Pfam" id="PF00912">
    <property type="entry name" value="Transgly"/>
    <property type="match status" value="1"/>
</dbReference>
<keyword evidence="1" id="KW-0121">Carboxypeptidase</keyword>
<reference evidence="13" key="1">
    <citation type="journal article" date="2019" name="Int. J. Syst. Evol. Microbiol.">
        <title>The Global Catalogue of Microorganisms (GCM) 10K type strain sequencing project: providing services to taxonomists for standard genome sequencing and annotation.</title>
        <authorList>
            <consortium name="The Broad Institute Genomics Platform"/>
            <consortium name="The Broad Institute Genome Sequencing Center for Infectious Disease"/>
            <person name="Wu L."/>
            <person name="Ma J."/>
        </authorList>
    </citation>
    <scope>NUCLEOTIDE SEQUENCE [LARGE SCALE GENOMIC DNA]</scope>
    <source>
        <strain evidence="13">CCUG 47105</strain>
    </source>
</reference>
<dbReference type="Gene3D" id="1.10.3810.10">
    <property type="entry name" value="Biosynthetic peptidoglycan transglycosylase-like"/>
    <property type="match status" value="1"/>
</dbReference>
<evidence type="ECO:0000256" key="10">
    <source>
        <dbReference type="SAM" id="Phobius"/>
    </source>
</evidence>
<evidence type="ECO:0000256" key="9">
    <source>
        <dbReference type="SAM" id="MobiDB-lite"/>
    </source>
</evidence>
<evidence type="ECO:0000256" key="4">
    <source>
        <dbReference type="ARBA" id="ARBA00022679"/>
    </source>
</evidence>
<dbReference type="SUPFAM" id="SSF53955">
    <property type="entry name" value="Lysozyme-like"/>
    <property type="match status" value="1"/>
</dbReference>
<dbReference type="InterPro" id="IPR001264">
    <property type="entry name" value="Glyco_trans_51"/>
</dbReference>
<dbReference type="Gene3D" id="3.30.10.20">
    <property type="match status" value="2"/>
</dbReference>
<sequence length="846" mass="89987">MASSARQTKGTARTASTARTGTTARKRRFFNYPRSHVKSFRRWLPSWRVLLGTFLTGVALVAGIVIAAYATTTVPEEAAYAKQQKTTVYYADGVTEIGTFQVENRVIVPFDSLPEYVGNAVVASEDATFWENSGVDIKGMARAALNNVTGGPRQGASTITQQYAERYYSDETISSYAGKFREAMLALRLTQKEDKKEILGNYLNTIYFGRGAHGIEAAAQAYFGVPAANLTLSQAALISAVIPSPNNYDPAVNPETAEAKWNRVIRRMGEQGLITPEEKAAAAFPVDTLLPKATATNTKGGQAGYLLDMVQDEWANSGRDAEDLFTKGYTIVTTIDKAMQDLAVATAEGTIPRDGEHPANAGLSPSIVSIDSADGAVKAIYGGPDFVTKPFNSATDGIAQAGSTFKPFTLVAALEQGIDLSARYDGNNDVEVPGFYEKGKGVKNFDNGTFGEVDLVKATANSINSVYAALNMEVGPEATVEAAVKAGIPADTMDLKPVPSNVLGTASVHPIDLAHAYATFAAQGFESTPHVVQSVKLLSSGAEIWEPAGRNERVFEPDTMAAATYAMTQVVEAKGASGAPAKALKRPVAGKTGTSNDNKSAWFTGYIPQLATIVGLYQTNPETQAQEQIEPFGEYYRKSITGGTWPVDAWTQYMEGVIALPQYAEVQEFPQYTPKKPVPTETPSEVPTEIPPVDEPEQPEQPETQTAIPTDLVGRSKADARAALEALGFRVAFTEEYSADVAKDVVIRVGSAGQPAAPGTTVAVVVSKGQDPNNLPTNEVVVPEVTGQAQGAAEAVIRRANLVSTVREEESQLPKGQVIRVEPGAGQKVPPGSTVTLVVSKGPPQG</sequence>
<evidence type="ECO:0000256" key="8">
    <source>
        <dbReference type="ARBA" id="ARBA00049902"/>
    </source>
</evidence>
<keyword evidence="6" id="KW-0511">Multifunctional enzyme</keyword>
<organism evidence="12 13">
    <name type="scientific">Oerskovia paurometabola</name>
    <dbReference type="NCBI Taxonomy" id="162170"/>
    <lineage>
        <taxon>Bacteria</taxon>
        <taxon>Bacillati</taxon>
        <taxon>Actinomycetota</taxon>
        <taxon>Actinomycetes</taxon>
        <taxon>Micrococcales</taxon>
        <taxon>Cellulomonadaceae</taxon>
        <taxon>Oerskovia</taxon>
    </lineage>
</organism>
<keyword evidence="10" id="KW-1133">Transmembrane helix</keyword>
<dbReference type="Pfam" id="PF03793">
    <property type="entry name" value="PASTA"/>
    <property type="match status" value="2"/>
</dbReference>
<proteinExistence type="predicted"/>
<dbReference type="InterPro" id="IPR023346">
    <property type="entry name" value="Lysozyme-like_dom_sf"/>
</dbReference>
<dbReference type="SMART" id="SM00740">
    <property type="entry name" value="PASTA"/>
    <property type="match status" value="2"/>
</dbReference>
<keyword evidence="10" id="KW-0812">Transmembrane</keyword>
<dbReference type="Pfam" id="PF00905">
    <property type="entry name" value="Transpeptidase"/>
    <property type="match status" value="1"/>
</dbReference>
<dbReference type="PANTHER" id="PTHR32282">
    <property type="entry name" value="BINDING PROTEIN TRANSPEPTIDASE, PUTATIVE-RELATED"/>
    <property type="match status" value="1"/>
</dbReference>
<dbReference type="CDD" id="cd06577">
    <property type="entry name" value="PASTA_pknB"/>
    <property type="match status" value="2"/>
</dbReference>
<keyword evidence="10" id="KW-0472">Membrane</keyword>
<evidence type="ECO:0000259" key="11">
    <source>
        <dbReference type="PROSITE" id="PS51178"/>
    </source>
</evidence>
<feature type="compositionally biased region" description="Low complexity" evidence="9">
    <location>
        <begin position="679"/>
        <end position="688"/>
    </location>
</feature>
<evidence type="ECO:0000313" key="12">
    <source>
        <dbReference type="EMBL" id="MFC6426580.1"/>
    </source>
</evidence>
<comment type="caution">
    <text evidence="12">The sequence shown here is derived from an EMBL/GenBank/DDBJ whole genome shotgun (WGS) entry which is preliminary data.</text>
</comment>